<dbReference type="Pfam" id="PF00440">
    <property type="entry name" value="TetR_N"/>
    <property type="match status" value="1"/>
</dbReference>
<sequence>MVSSPTSQRVRKLPGERRAEILAEAASIALSEGLERITLRAVADRLGVRPGLISHYYPAAEDLVVAAFVLAVSEEREELFPDGGTPLARMAHLISRIEGGGALELTRLWLNARHLCRFTPALADAMLAQEYLDRTRLTTLIEHGVTSGDFVVDDPFAACIRIWVAIDGVGSYVNNPGTFDYEAFTRFVADVAEWSLGVPAGTLRAAVDQVREA</sequence>
<feature type="DNA-binding region" description="H-T-H motif" evidence="4">
    <location>
        <begin position="38"/>
        <end position="57"/>
    </location>
</feature>
<protein>
    <submittedName>
        <fullName evidence="6">TetR/AcrR family transcriptional regulator</fullName>
    </submittedName>
</protein>
<feature type="domain" description="HTH tetR-type" evidence="5">
    <location>
        <begin position="15"/>
        <end position="75"/>
    </location>
</feature>
<dbReference type="InterPro" id="IPR050109">
    <property type="entry name" value="HTH-type_TetR-like_transc_reg"/>
</dbReference>
<keyword evidence="2 4" id="KW-0238">DNA-binding</keyword>
<proteinExistence type="predicted"/>
<dbReference type="EMBL" id="CP165735">
    <property type="protein sequence ID" value="XDV71261.1"/>
    <property type="molecule type" value="Genomic_DNA"/>
</dbReference>
<dbReference type="PANTHER" id="PTHR30055:SF234">
    <property type="entry name" value="HTH-TYPE TRANSCRIPTIONAL REGULATOR BETI"/>
    <property type="match status" value="1"/>
</dbReference>
<dbReference type="PANTHER" id="PTHR30055">
    <property type="entry name" value="HTH-TYPE TRANSCRIPTIONAL REGULATOR RUTR"/>
    <property type="match status" value="1"/>
</dbReference>
<evidence type="ECO:0000256" key="3">
    <source>
        <dbReference type="ARBA" id="ARBA00023163"/>
    </source>
</evidence>
<gene>
    <name evidence="6" type="ORF">ABQM86_20255</name>
</gene>
<dbReference type="GO" id="GO:0000976">
    <property type="term" value="F:transcription cis-regulatory region binding"/>
    <property type="evidence" value="ECO:0007669"/>
    <property type="project" value="TreeGrafter"/>
</dbReference>
<evidence type="ECO:0000313" key="6">
    <source>
        <dbReference type="EMBL" id="XDV71261.1"/>
    </source>
</evidence>
<evidence type="ECO:0000256" key="4">
    <source>
        <dbReference type="PROSITE-ProRule" id="PRU00335"/>
    </source>
</evidence>
<dbReference type="AlphaFoldDB" id="A0AB39YNW4"/>
<accession>A0AB39YNW4</accession>
<dbReference type="RefSeq" id="WP_207595403.1">
    <property type="nucleotide sequence ID" value="NZ_CP165735.1"/>
</dbReference>
<evidence type="ECO:0000256" key="2">
    <source>
        <dbReference type="ARBA" id="ARBA00023125"/>
    </source>
</evidence>
<reference evidence="6" key="1">
    <citation type="submission" date="2024-07" db="EMBL/GenBank/DDBJ databases">
        <authorList>
            <person name="Li J."/>
            <person name="Wei H."/>
            <person name="Ma J."/>
        </authorList>
    </citation>
    <scope>NUCLEOTIDE SEQUENCE</scope>
    <source>
        <strain evidence="6">AMU7</strain>
    </source>
</reference>
<dbReference type="SUPFAM" id="SSF46689">
    <property type="entry name" value="Homeodomain-like"/>
    <property type="match status" value="1"/>
</dbReference>
<dbReference type="InterPro" id="IPR009057">
    <property type="entry name" value="Homeodomain-like_sf"/>
</dbReference>
<keyword evidence="3" id="KW-0804">Transcription</keyword>
<dbReference type="InterPro" id="IPR036271">
    <property type="entry name" value="Tet_transcr_reg_TetR-rel_C_sf"/>
</dbReference>
<organism evidence="6">
    <name type="scientific">Paenarthrobacter sp. AMU7</name>
    <dbReference type="NCBI Taxonomy" id="3162492"/>
    <lineage>
        <taxon>Bacteria</taxon>
        <taxon>Bacillati</taxon>
        <taxon>Actinomycetota</taxon>
        <taxon>Actinomycetes</taxon>
        <taxon>Micrococcales</taxon>
        <taxon>Micrococcaceae</taxon>
        <taxon>Paenarthrobacter</taxon>
    </lineage>
</organism>
<dbReference type="GO" id="GO:0003700">
    <property type="term" value="F:DNA-binding transcription factor activity"/>
    <property type="evidence" value="ECO:0007669"/>
    <property type="project" value="TreeGrafter"/>
</dbReference>
<dbReference type="SUPFAM" id="SSF48498">
    <property type="entry name" value="Tetracyclin repressor-like, C-terminal domain"/>
    <property type="match status" value="1"/>
</dbReference>
<dbReference type="InterPro" id="IPR001647">
    <property type="entry name" value="HTH_TetR"/>
</dbReference>
<name>A0AB39YNW4_9MICC</name>
<dbReference type="Gene3D" id="1.10.357.10">
    <property type="entry name" value="Tetracycline Repressor, domain 2"/>
    <property type="match status" value="1"/>
</dbReference>
<dbReference type="PROSITE" id="PS50977">
    <property type="entry name" value="HTH_TETR_2"/>
    <property type="match status" value="1"/>
</dbReference>
<evidence type="ECO:0000259" key="5">
    <source>
        <dbReference type="PROSITE" id="PS50977"/>
    </source>
</evidence>
<keyword evidence="1" id="KW-0805">Transcription regulation</keyword>
<evidence type="ECO:0000256" key="1">
    <source>
        <dbReference type="ARBA" id="ARBA00023015"/>
    </source>
</evidence>